<name>A0ABP8A878_9MICO</name>
<feature type="transmembrane region" description="Helical" evidence="1">
    <location>
        <begin position="31"/>
        <end position="52"/>
    </location>
</feature>
<dbReference type="NCBIfam" id="TIGR02611">
    <property type="entry name" value="TIGR02611 family protein"/>
    <property type="match status" value="1"/>
</dbReference>
<protein>
    <recommendedName>
        <fullName evidence="4">TIGR02611 family protein</fullName>
    </recommendedName>
</protein>
<evidence type="ECO:0008006" key="4">
    <source>
        <dbReference type="Google" id="ProtNLM"/>
    </source>
</evidence>
<comment type="caution">
    <text evidence="2">The sequence shown here is derived from an EMBL/GenBank/DDBJ whole genome shotgun (WGS) entry which is preliminary data.</text>
</comment>
<proteinExistence type="predicted"/>
<evidence type="ECO:0000256" key="1">
    <source>
        <dbReference type="SAM" id="Phobius"/>
    </source>
</evidence>
<dbReference type="InterPro" id="IPR019099">
    <property type="entry name" value="Uncharacterised_PGPGW_TM"/>
</dbReference>
<reference evidence="3" key="1">
    <citation type="journal article" date="2019" name="Int. J. Syst. Evol. Microbiol.">
        <title>The Global Catalogue of Microorganisms (GCM) 10K type strain sequencing project: providing services to taxonomists for standard genome sequencing and annotation.</title>
        <authorList>
            <consortium name="The Broad Institute Genomics Platform"/>
            <consortium name="The Broad Institute Genome Sequencing Center for Infectious Disease"/>
            <person name="Wu L."/>
            <person name="Ma J."/>
        </authorList>
    </citation>
    <scope>NUCLEOTIDE SEQUENCE [LARGE SCALE GENOMIC DNA]</scope>
    <source>
        <strain evidence="3">JCM 17591</strain>
    </source>
</reference>
<dbReference type="Pfam" id="PF09656">
    <property type="entry name" value="PGPGW"/>
    <property type="match status" value="1"/>
</dbReference>
<dbReference type="EMBL" id="BAABBW010000005">
    <property type="protein sequence ID" value="GAA4179529.1"/>
    <property type="molecule type" value="Genomic_DNA"/>
</dbReference>
<evidence type="ECO:0000313" key="2">
    <source>
        <dbReference type="EMBL" id="GAA4179529.1"/>
    </source>
</evidence>
<keyword evidence="1" id="KW-0472">Membrane</keyword>
<accession>A0ABP8A878</accession>
<gene>
    <name evidence="2" type="ORF">GCM10022287_31980</name>
</gene>
<dbReference type="Proteomes" id="UP001501079">
    <property type="component" value="Unassembled WGS sequence"/>
</dbReference>
<evidence type="ECO:0000313" key="3">
    <source>
        <dbReference type="Proteomes" id="UP001501079"/>
    </source>
</evidence>
<feature type="transmembrane region" description="Helical" evidence="1">
    <location>
        <begin position="58"/>
        <end position="76"/>
    </location>
</feature>
<dbReference type="InterPro" id="IPR013434">
    <property type="entry name" value="CHP02611"/>
</dbReference>
<keyword evidence="1" id="KW-0812">Transmembrane</keyword>
<sequence length="102" mass="11589">MVTSSPSAHPGRARAIAHFRLRLRRHPILHVSYRVLIAIVGTAIIIGGLILVPLPGPGWLIVFVGVAVLGTEFRWARTAANWVRRQVQRVWEWWKARRATRP</sequence>
<keyword evidence="3" id="KW-1185">Reference proteome</keyword>
<organism evidence="2 3">
    <name type="scientific">Gryllotalpicola koreensis</name>
    <dbReference type="NCBI Taxonomy" id="993086"/>
    <lineage>
        <taxon>Bacteria</taxon>
        <taxon>Bacillati</taxon>
        <taxon>Actinomycetota</taxon>
        <taxon>Actinomycetes</taxon>
        <taxon>Micrococcales</taxon>
        <taxon>Microbacteriaceae</taxon>
        <taxon>Gryllotalpicola</taxon>
    </lineage>
</organism>
<keyword evidence="1" id="KW-1133">Transmembrane helix</keyword>